<protein>
    <recommendedName>
        <fullName evidence="4">DegT/DnrJ/EryC1/StrS aminotransferase family protein</fullName>
    </recommendedName>
</protein>
<dbReference type="InterPro" id="IPR000653">
    <property type="entry name" value="DegT/StrS_aminotransferase"/>
</dbReference>
<comment type="caution">
    <text evidence="2">The sequence shown here is derived from an EMBL/GenBank/DDBJ whole genome shotgun (WGS) entry which is preliminary data.</text>
</comment>
<sequence length="331" mass="35796">MVVVGLSVRTLFDALLEETRPRVVAMSAVTIEDMASLAGSHAAVTPIDLDLETLVPSETPPPSDMLVAAWLFGRRPTDVSRLASSTRLLVEDCAQAFDGRLSLSPGADVALYSFGPIKTATALGGAVALFRDRDLARRVQARLLALRPLSDGWFIRRVAKYALLKLFSGRTQYGAMFALIMAAGRDPDALVGGLARGFAGREDLRARIRRAPPPRLLALLERRLRCWTPSPTAEAAVAWAARCLNAPGGDAPGRWWVLPVLHDDPDQLIAGLRRRGYDATRGATSLRVIGAADTSQLAHRLLSSIVYLPKPGSPADARQLVKVVSRLMSHR</sequence>
<dbReference type="InterPro" id="IPR015421">
    <property type="entry name" value="PyrdxlP-dep_Trfase_major"/>
</dbReference>
<dbReference type="PANTHER" id="PTHR30244:SF34">
    <property type="entry name" value="DTDP-4-AMINO-4,6-DIDEOXYGALACTOSE TRANSAMINASE"/>
    <property type="match status" value="1"/>
</dbReference>
<dbReference type="SUPFAM" id="SSF53383">
    <property type="entry name" value="PLP-dependent transferases"/>
    <property type="match status" value="1"/>
</dbReference>
<accession>A0ABQ5T3V7</accession>
<reference evidence="2" key="2">
    <citation type="submission" date="2023-01" db="EMBL/GenBank/DDBJ databases">
        <authorList>
            <person name="Sun Q."/>
            <person name="Evtushenko L."/>
        </authorList>
    </citation>
    <scope>NUCLEOTIDE SEQUENCE</scope>
    <source>
        <strain evidence="2">VKM B-1499</strain>
    </source>
</reference>
<evidence type="ECO:0008006" key="4">
    <source>
        <dbReference type="Google" id="ProtNLM"/>
    </source>
</evidence>
<dbReference type="RefSeq" id="WP_271163823.1">
    <property type="nucleotide sequence ID" value="NZ_BSFD01000001.1"/>
</dbReference>
<evidence type="ECO:0000256" key="1">
    <source>
        <dbReference type="ARBA" id="ARBA00037999"/>
    </source>
</evidence>
<dbReference type="InterPro" id="IPR015424">
    <property type="entry name" value="PyrdxlP-dep_Trfase"/>
</dbReference>
<proteinExistence type="inferred from homology"/>
<dbReference type="EMBL" id="BSFD01000001">
    <property type="protein sequence ID" value="GLK47454.1"/>
    <property type="molecule type" value="Genomic_DNA"/>
</dbReference>
<reference evidence="2" key="1">
    <citation type="journal article" date="2014" name="Int. J. Syst. Evol. Microbiol.">
        <title>Complete genome of a new Firmicutes species belonging to the dominant human colonic microbiota ('Ruminococcus bicirculans') reveals two chromosomes and a selective capacity to utilize plant glucans.</title>
        <authorList>
            <consortium name="NISC Comparative Sequencing Program"/>
            <person name="Wegmann U."/>
            <person name="Louis P."/>
            <person name="Goesmann A."/>
            <person name="Henrissat B."/>
            <person name="Duncan S.H."/>
            <person name="Flint H.J."/>
        </authorList>
    </citation>
    <scope>NUCLEOTIDE SEQUENCE</scope>
    <source>
        <strain evidence="2">VKM B-1499</strain>
    </source>
</reference>
<comment type="similarity">
    <text evidence="1">Belongs to the DegT/DnrJ/EryC1 family.</text>
</comment>
<name>A0ABQ5T3V7_9CAUL</name>
<dbReference type="Gene3D" id="3.40.640.10">
    <property type="entry name" value="Type I PLP-dependent aspartate aminotransferase-like (Major domain)"/>
    <property type="match status" value="1"/>
</dbReference>
<evidence type="ECO:0000313" key="3">
    <source>
        <dbReference type="Proteomes" id="UP001143509"/>
    </source>
</evidence>
<dbReference type="PANTHER" id="PTHR30244">
    <property type="entry name" value="TRANSAMINASE"/>
    <property type="match status" value="1"/>
</dbReference>
<evidence type="ECO:0000313" key="2">
    <source>
        <dbReference type="EMBL" id="GLK47454.1"/>
    </source>
</evidence>
<gene>
    <name evidence="2" type="ORF">GCM10017620_04270</name>
</gene>
<dbReference type="Proteomes" id="UP001143509">
    <property type="component" value="Unassembled WGS sequence"/>
</dbReference>
<organism evidence="2 3">
    <name type="scientific">Brevundimonas intermedia</name>
    <dbReference type="NCBI Taxonomy" id="74315"/>
    <lineage>
        <taxon>Bacteria</taxon>
        <taxon>Pseudomonadati</taxon>
        <taxon>Pseudomonadota</taxon>
        <taxon>Alphaproteobacteria</taxon>
        <taxon>Caulobacterales</taxon>
        <taxon>Caulobacteraceae</taxon>
        <taxon>Brevundimonas</taxon>
    </lineage>
</organism>
<keyword evidence="3" id="KW-1185">Reference proteome</keyword>